<sequence>MPLVYKYQVALKLIDDIKDIDGVDDGLLTFFLVFDAPGNEFGVDTSEVITHIWQLINYKDFKEMRQTTMEMDIKTGEIKQNEDCYFVFRWFGEFKTKAVLLIEEETLLDYIKLLIDENPNSPTVNVDALKRTRIINQMNPPPIETGKWTWWYENGQKKEEGTYNRGERDGKWTLWHDNGQKLREGIFKDGKLDGEWTAWYENGQKEEELNYRDGEKDGRWIAWYENG</sequence>
<comment type="caution">
    <text evidence="1">The sequence shown here is derived from an EMBL/GenBank/DDBJ whole genome shotgun (WGS) entry which is preliminary data.</text>
</comment>
<name>A0A1E3X2C1_9BACT</name>
<protein>
    <submittedName>
        <fullName evidence="1">MORN repeat variant</fullName>
    </submittedName>
</protein>
<dbReference type="Gene3D" id="3.90.930.1">
    <property type="match status" value="1"/>
</dbReference>
<gene>
    <name evidence="1" type="ORF">SCARUB_05174</name>
</gene>
<evidence type="ECO:0000313" key="1">
    <source>
        <dbReference type="EMBL" id="ODS29722.1"/>
    </source>
</evidence>
<dbReference type="SUPFAM" id="SSF82185">
    <property type="entry name" value="Histone H3 K4-specific methyltransferase SET7/9 N-terminal domain"/>
    <property type="match status" value="1"/>
</dbReference>
<feature type="non-terminal residue" evidence="1">
    <location>
        <position position="227"/>
    </location>
</feature>
<organism evidence="1 2">
    <name type="scientific">Candidatus Scalindua rubra</name>
    <dbReference type="NCBI Taxonomy" id="1872076"/>
    <lineage>
        <taxon>Bacteria</taxon>
        <taxon>Pseudomonadati</taxon>
        <taxon>Planctomycetota</taxon>
        <taxon>Candidatus Brocadiia</taxon>
        <taxon>Candidatus Brocadiales</taxon>
        <taxon>Candidatus Scalinduaceae</taxon>
        <taxon>Candidatus Scalindua</taxon>
    </lineage>
</organism>
<dbReference type="AlphaFoldDB" id="A0A1E3X2C1"/>
<dbReference type="Pfam" id="PF07661">
    <property type="entry name" value="MORN_2"/>
    <property type="match status" value="3"/>
</dbReference>
<reference evidence="1 2" key="1">
    <citation type="submission" date="2016-07" db="EMBL/GenBank/DDBJ databases">
        <title>Draft genome of Scalindua rubra, obtained from a brine-seawater interface in the Red Sea, sheds light on salt adaptation in anammox bacteria.</title>
        <authorList>
            <person name="Speth D.R."/>
            <person name="Lagkouvardos I."/>
            <person name="Wang Y."/>
            <person name="Qian P.-Y."/>
            <person name="Dutilh B.E."/>
            <person name="Jetten M.S."/>
        </authorList>
    </citation>
    <scope>NUCLEOTIDE SEQUENCE [LARGE SCALE GENOMIC DNA]</scope>
    <source>
        <strain evidence="1">BSI-1</strain>
    </source>
</reference>
<dbReference type="InterPro" id="IPR011652">
    <property type="entry name" value="MORN_2"/>
</dbReference>
<evidence type="ECO:0000313" key="2">
    <source>
        <dbReference type="Proteomes" id="UP000094056"/>
    </source>
</evidence>
<accession>A0A1E3X2C1</accession>
<dbReference type="EMBL" id="MAYW01000396">
    <property type="protein sequence ID" value="ODS29722.1"/>
    <property type="molecule type" value="Genomic_DNA"/>
</dbReference>
<proteinExistence type="predicted"/>
<dbReference type="Proteomes" id="UP000094056">
    <property type="component" value="Unassembled WGS sequence"/>
</dbReference>